<protein>
    <recommendedName>
        <fullName evidence="3">Methyltransferase</fullName>
    </recommendedName>
</protein>
<comment type="caution">
    <text evidence="1">The sequence shown here is derived from an EMBL/GenBank/DDBJ whole genome shotgun (WGS) entry which is preliminary data.</text>
</comment>
<name>A0ABW2BLH9_9HYPH</name>
<dbReference type="EMBL" id="JBHSWN010000001">
    <property type="protein sequence ID" value="MFC6790604.1"/>
    <property type="molecule type" value="Genomic_DNA"/>
</dbReference>
<organism evidence="1 2">
    <name type="scientific">Methylobacterium komagatae</name>
    <dbReference type="NCBI Taxonomy" id="374425"/>
    <lineage>
        <taxon>Bacteria</taxon>
        <taxon>Pseudomonadati</taxon>
        <taxon>Pseudomonadota</taxon>
        <taxon>Alphaproteobacteria</taxon>
        <taxon>Hyphomicrobiales</taxon>
        <taxon>Methylobacteriaceae</taxon>
        <taxon>Methylobacterium</taxon>
    </lineage>
</organism>
<reference evidence="2" key="1">
    <citation type="journal article" date="2019" name="Int. J. Syst. Evol. Microbiol.">
        <title>The Global Catalogue of Microorganisms (GCM) 10K type strain sequencing project: providing services to taxonomists for standard genome sequencing and annotation.</title>
        <authorList>
            <consortium name="The Broad Institute Genomics Platform"/>
            <consortium name="The Broad Institute Genome Sequencing Center for Infectious Disease"/>
            <person name="Wu L."/>
            <person name="Ma J."/>
        </authorList>
    </citation>
    <scope>NUCLEOTIDE SEQUENCE [LARGE SCALE GENOMIC DNA]</scope>
    <source>
        <strain evidence="2">CCUG 48316</strain>
    </source>
</reference>
<accession>A0ABW2BLH9</accession>
<gene>
    <name evidence="1" type="ORF">ACFQE0_13905</name>
</gene>
<sequence>MIPAGHASVMASRREPPDSLDFFPTPPWATRALLAEVLPLALGGQHICMAWDPACGEGHMVEVLQEEIAIVRGSDVFDYGRGYSVADFLDRDTRMPPPVDLICTNPPFNAAVKFALRALDEANVAVALLLRTAWMEGEARYESLFRHRPPTVIAPFVERVAMLKGRWEPNASSATAYAWFVWVNGEAPRAPIWIPPGQKRLRTRPDDARRFGVRADAPLLDLVAAE</sequence>
<dbReference type="RefSeq" id="WP_378970576.1">
    <property type="nucleotide sequence ID" value="NZ_JBHSWN010000001.1"/>
</dbReference>
<evidence type="ECO:0000313" key="2">
    <source>
        <dbReference type="Proteomes" id="UP001596292"/>
    </source>
</evidence>
<dbReference type="Proteomes" id="UP001596292">
    <property type="component" value="Unassembled WGS sequence"/>
</dbReference>
<keyword evidence="2" id="KW-1185">Reference proteome</keyword>
<dbReference type="InterPro" id="IPR029063">
    <property type="entry name" value="SAM-dependent_MTases_sf"/>
</dbReference>
<evidence type="ECO:0000313" key="1">
    <source>
        <dbReference type="EMBL" id="MFC6790604.1"/>
    </source>
</evidence>
<evidence type="ECO:0008006" key="3">
    <source>
        <dbReference type="Google" id="ProtNLM"/>
    </source>
</evidence>
<proteinExistence type="predicted"/>
<dbReference type="SUPFAM" id="SSF53335">
    <property type="entry name" value="S-adenosyl-L-methionine-dependent methyltransferases"/>
    <property type="match status" value="1"/>
</dbReference>